<keyword evidence="3" id="KW-0732">Signal</keyword>
<dbReference type="InterPro" id="IPR007730">
    <property type="entry name" value="SPOR-like_dom"/>
</dbReference>
<feature type="repeat" description="TPR" evidence="1">
    <location>
        <begin position="59"/>
        <end position="92"/>
    </location>
</feature>
<feature type="signal peptide" evidence="3">
    <location>
        <begin position="1"/>
        <end position="27"/>
    </location>
</feature>
<evidence type="ECO:0000313" key="5">
    <source>
        <dbReference type="EMBL" id="PTQ61161.1"/>
    </source>
</evidence>
<feature type="chain" id="PRO_5015524428" evidence="3">
    <location>
        <begin position="28"/>
        <end position="749"/>
    </location>
</feature>
<sequence length="749" mass="77577">MILMTRSSHHLLTAALALVLAALPCAASGQAMIQAIPGTTDADRLGDEMRKLASNPRNIDALIRAGDLSMGLGDLSGAAALFARAEKVNPRDGRAKAGMASILVRSERPGEALRYYAQAESFGLDPRTFAADRGLAYDLIGQQDRAQRDYRVALRDAPDDETTRRYALSLGISGKQELALQQLAPLLLKSDRGAWRSRAFIMAMNGDVAGAEKIATTMMPAGTAQGLQPFFQRLPTLPASDRAFAVHFGEVHATPARLADARMAPPMGMLAADPTAPVMMAAVTPQPVTTATSGKKGKRDRRGKPERVQMAAVTRSASTPVPITATIAPPPSPVRSAPTVPATIYAAPVQLAAAPMQMAQTLPPRAVPSPQPSYVANSAVQAVRTSPAAEANSVVAATVRPSVSPTVPVTTTARVVPAPAVGTLPQTVATQMAAIPIVQGRTDPTRSANALAASASVPTQQVPVQQVPGQHFAPVQTASAGTPMPGFSSTPTPGFSSTSTPSPVVPARVIPTPVAPTTVASVATPRTHAVAASEDSILARIVAGLSIPASELDVAPMRPAPVVTPGVLPAASPVSDEAERVVAEANAKSERDAAAKAIAAKTLAADKLAADKKAAADKKVAARKAIADKKALAEKKAAAAEKLAADKAAAEEKRIARANPERVWVQVSTGATEGDLPKAWKKAKAKAPTVFGSRGGWTAPWKATNRVLAGPFKTDAEARTFVNQLAKEGVPTFTFTSDAGEIITKLPAK</sequence>
<evidence type="ECO:0000259" key="4">
    <source>
        <dbReference type="PROSITE" id="PS51724"/>
    </source>
</evidence>
<dbReference type="GO" id="GO:0042834">
    <property type="term" value="F:peptidoglycan binding"/>
    <property type="evidence" value="ECO:0007669"/>
    <property type="project" value="InterPro"/>
</dbReference>
<accession>A0A2T5GPB5</accession>
<dbReference type="InterPro" id="IPR011990">
    <property type="entry name" value="TPR-like_helical_dom_sf"/>
</dbReference>
<feature type="domain" description="SPOR" evidence="4">
    <location>
        <begin position="657"/>
        <end position="738"/>
    </location>
</feature>
<evidence type="ECO:0000256" key="2">
    <source>
        <dbReference type="SAM" id="MobiDB-lite"/>
    </source>
</evidence>
<comment type="caution">
    <text evidence="5">The sequence shown here is derived from an EMBL/GenBank/DDBJ whole genome shotgun (WGS) entry which is preliminary data.</text>
</comment>
<dbReference type="InterPro" id="IPR036680">
    <property type="entry name" value="SPOR-like_sf"/>
</dbReference>
<keyword evidence="6" id="KW-1185">Reference proteome</keyword>
<keyword evidence="1" id="KW-0802">TPR repeat</keyword>
<organism evidence="5 6">
    <name type="scientific">Sphingomonas aurantiaca</name>
    <dbReference type="NCBI Taxonomy" id="185949"/>
    <lineage>
        <taxon>Bacteria</taxon>
        <taxon>Pseudomonadati</taxon>
        <taxon>Pseudomonadota</taxon>
        <taxon>Alphaproteobacteria</taxon>
        <taxon>Sphingomonadales</taxon>
        <taxon>Sphingomonadaceae</taxon>
        <taxon>Sphingomonas</taxon>
    </lineage>
</organism>
<dbReference type="Pfam" id="PF05036">
    <property type="entry name" value="SPOR"/>
    <property type="match status" value="1"/>
</dbReference>
<evidence type="ECO:0000256" key="3">
    <source>
        <dbReference type="SAM" id="SignalP"/>
    </source>
</evidence>
<dbReference type="SUPFAM" id="SSF48452">
    <property type="entry name" value="TPR-like"/>
    <property type="match status" value="1"/>
</dbReference>
<reference evidence="5 6" key="1">
    <citation type="submission" date="2018-04" db="EMBL/GenBank/DDBJ databases">
        <title>Genomic Encyclopedia of Type Strains, Phase III (KMG-III): the genomes of soil and plant-associated and newly described type strains.</title>
        <authorList>
            <person name="Whitman W."/>
        </authorList>
    </citation>
    <scope>NUCLEOTIDE SEQUENCE [LARGE SCALE GENOMIC DNA]</scope>
    <source>
        <strain evidence="5 6">MA101b</strain>
    </source>
</reference>
<dbReference type="PROSITE" id="PS50005">
    <property type="entry name" value="TPR"/>
    <property type="match status" value="1"/>
</dbReference>
<proteinExistence type="predicted"/>
<protein>
    <submittedName>
        <fullName evidence="5">Sporulation related protein</fullName>
    </submittedName>
</protein>
<dbReference type="InterPro" id="IPR019734">
    <property type="entry name" value="TPR_rpt"/>
</dbReference>
<evidence type="ECO:0000313" key="6">
    <source>
        <dbReference type="Proteomes" id="UP000244189"/>
    </source>
</evidence>
<feature type="compositionally biased region" description="Basic residues" evidence="2">
    <location>
        <begin position="295"/>
        <end position="304"/>
    </location>
</feature>
<name>A0A2T5GPB5_9SPHN</name>
<dbReference type="Gene3D" id="1.25.40.10">
    <property type="entry name" value="Tetratricopeptide repeat domain"/>
    <property type="match status" value="1"/>
</dbReference>
<dbReference type="SUPFAM" id="SSF110997">
    <property type="entry name" value="Sporulation related repeat"/>
    <property type="match status" value="1"/>
</dbReference>
<feature type="region of interest" description="Disordered" evidence="2">
    <location>
        <begin position="287"/>
        <end position="307"/>
    </location>
</feature>
<gene>
    <name evidence="5" type="ORF">C8J26_1484</name>
</gene>
<evidence type="ECO:0000256" key="1">
    <source>
        <dbReference type="PROSITE-ProRule" id="PRU00339"/>
    </source>
</evidence>
<dbReference type="AlphaFoldDB" id="A0A2T5GPB5"/>
<dbReference type="EMBL" id="QAOG01000002">
    <property type="protein sequence ID" value="PTQ61161.1"/>
    <property type="molecule type" value="Genomic_DNA"/>
</dbReference>
<dbReference type="PROSITE" id="PS51724">
    <property type="entry name" value="SPOR"/>
    <property type="match status" value="1"/>
</dbReference>
<dbReference type="Proteomes" id="UP000244189">
    <property type="component" value="Unassembled WGS sequence"/>
</dbReference>